<dbReference type="InterPro" id="IPR001667">
    <property type="entry name" value="DDH_dom"/>
</dbReference>
<dbReference type="Pfam" id="PF02272">
    <property type="entry name" value="DHHA1"/>
    <property type="match status" value="1"/>
</dbReference>
<evidence type="ECO:0000256" key="3">
    <source>
        <dbReference type="ARBA" id="ARBA00022722"/>
    </source>
</evidence>
<keyword evidence="10" id="KW-1185">Reference proteome</keyword>
<feature type="domain" description="DDH" evidence="6">
    <location>
        <begin position="77"/>
        <end position="239"/>
    </location>
</feature>
<organism evidence="9 10">
    <name type="scientific">Suilimivivens aceti</name>
    <dbReference type="NCBI Taxonomy" id="2981774"/>
    <lineage>
        <taxon>Bacteria</taxon>
        <taxon>Bacillati</taxon>
        <taxon>Bacillota</taxon>
        <taxon>Clostridia</taxon>
        <taxon>Lachnospirales</taxon>
        <taxon>Lachnospiraceae</taxon>
        <taxon>Suilimivivens</taxon>
    </lineage>
</organism>
<feature type="domain" description="DHHA1" evidence="7">
    <location>
        <begin position="357"/>
        <end position="449"/>
    </location>
</feature>
<evidence type="ECO:0000256" key="5">
    <source>
        <dbReference type="ARBA" id="ARBA00022839"/>
    </source>
</evidence>
<evidence type="ECO:0000256" key="2">
    <source>
        <dbReference type="ARBA" id="ARBA00019841"/>
    </source>
</evidence>
<dbReference type="PANTHER" id="PTHR30255">
    <property type="entry name" value="SINGLE-STRANDED-DNA-SPECIFIC EXONUCLEASE RECJ"/>
    <property type="match status" value="1"/>
</dbReference>
<dbReference type="Pfam" id="PF01368">
    <property type="entry name" value="DHH"/>
    <property type="match status" value="1"/>
</dbReference>
<dbReference type="InterPro" id="IPR003156">
    <property type="entry name" value="DHHA1_dom"/>
</dbReference>
<dbReference type="SUPFAM" id="SSF64182">
    <property type="entry name" value="DHH phosphoesterases"/>
    <property type="match status" value="1"/>
</dbReference>
<dbReference type="Pfam" id="PF17768">
    <property type="entry name" value="RecJ_OB"/>
    <property type="match status" value="1"/>
</dbReference>
<comment type="similarity">
    <text evidence="1">Belongs to the RecJ family.</text>
</comment>
<dbReference type="Gene3D" id="3.10.310.30">
    <property type="match status" value="1"/>
</dbReference>
<comment type="caution">
    <text evidence="9">The sequence shown here is derived from an EMBL/GenBank/DDBJ whole genome shotgun (WGS) entry which is preliminary data.</text>
</comment>
<evidence type="ECO:0000259" key="7">
    <source>
        <dbReference type="Pfam" id="PF02272"/>
    </source>
</evidence>
<gene>
    <name evidence="9" type="primary">recJ</name>
    <name evidence="9" type="ORF">OCV77_06390</name>
</gene>
<proteinExistence type="inferred from homology"/>
<dbReference type="InterPro" id="IPR051673">
    <property type="entry name" value="SSDNA_exonuclease_RecJ"/>
</dbReference>
<dbReference type="Gene3D" id="3.90.1640.30">
    <property type="match status" value="1"/>
</dbReference>
<name>A0ABT2T1N7_9FIRM</name>
<dbReference type="InterPro" id="IPR038763">
    <property type="entry name" value="DHH_sf"/>
</dbReference>
<dbReference type="Proteomes" id="UP001652432">
    <property type="component" value="Unassembled WGS sequence"/>
</dbReference>
<keyword evidence="4" id="KW-0378">Hydrolase</keyword>
<dbReference type="InterPro" id="IPR004610">
    <property type="entry name" value="RecJ"/>
</dbReference>
<reference evidence="9 10" key="1">
    <citation type="journal article" date="2021" name="ISME Commun">
        <title>Automated analysis of genomic sequences facilitates high-throughput and comprehensive description of bacteria.</title>
        <authorList>
            <person name="Hitch T.C.A."/>
        </authorList>
    </citation>
    <scope>NUCLEOTIDE SEQUENCE [LARGE SCALE GENOMIC DNA]</scope>
    <source>
        <strain evidence="9 10">Sanger_18</strain>
    </source>
</reference>
<dbReference type="InterPro" id="IPR041122">
    <property type="entry name" value="RecJ_OB"/>
</dbReference>
<feature type="domain" description="RecJ OB" evidence="8">
    <location>
        <begin position="464"/>
        <end position="589"/>
    </location>
</feature>
<protein>
    <recommendedName>
        <fullName evidence="2">Single-stranded-DNA-specific exonuclease RecJ</fullName>
    </recommendedName>
</protein>
<evidence type="ECO:0000313" key="10">
    <source>
        <dbReference type="Proteomes" id="UP001652432"/>
    </source>
</evidence>
<dbReference type="NCBIfam" id="TIGR00644">
    <property type="entry name" value="recJ"/>
    <property type="match status" value="1"/>
</dbReference>
<keyword evidence="5 9" id="KW-0269">Exonuclease</keyword>
<evidence type="ECO:0000256" key="1">
    <source>
        <dbReference type="ARBA" id="ARBA00005915"/>
    </source>
</evidence>
<dbReference type="PANTHER" id="PTHR30255:SF2">
    <property type="entry name" value="SINGLE-STRANDED-DNA-SPECIFIC EXONUCLEASE RECJ"/>
    <property type="match status" value="1"/>
</dbReference>
<evidence type="ECO:0000259" key="8">
    <source>
        <dbReference type="Pfam" id="PF17768"/>
    </source>
</evidence>
<evidence type="ECO:0000259" key="6">
    <source>
        <dbReference type="Pfam" id="PF01368"/>
    </source>
</evidence>
<keyword evidence="3" id="KW-0540">Nuclease</keyword>
<evidence type="ECO:0000256" key="4">
    <source>
        <dbReference type="ARBA" id="ARBA00022801"/>
    </source>
</evidence>
<dbReference type="GO" id="GO:0004527">
    <property type="term" value="F:exonuclease activity"/>
    <property type="evidence" value="ECO:0007669"/>
    <property type="project" value="UniProtKB-KW"/>
</dbReference>
<sequence length="592" mass="66602">MEKWMVAAKKADFNAIAQKYGITPVLARIMRNRDLTEDEEIRLFLKGTLADRPSPFALYGMEKAAELLLLKIREGKKIRVIGDYDVDGICSTYILCRGIQALSGKADRVIPHRIRDGYGLNISLIENAREDEVDTILTCDNGIAAFEEISLARDYGMTVIVTDHHEVPYTEENGNKEYHLPPADVVVDPKQSADTSHFKGICGALIAYKLIEALCEKSGEEEKKKSLQKELLPFAALATVCDVMELRDENRIIVKYGMQQMKETENPGLLALLQVNDLMDKELSPYHAGFILGPCLNATGRLDSADRALRLFEETDFKKAVTEAYDLKSLNDSRKQMTEDGVSEAVRMLEAEGREQDPVLVVYLPDCHESIAGIIAGRLKEKYHKPVLVATRAEEGIKGSGRSIEAYSMYEELSKCRELFTKFGGHKMAAGFSLAGEGDLNELRKRLNENSTLTEEDFREVVHIDVPMPLSYADNRFVKELSLLEPFGAGNPKPVFAQKNVRLLSGKILGKNRNVGKFRIADESGSGYDMIYFGDMEKLDRFLSETYGEHEKEALYSGSRSFEGLTVSMVYYPEINRYMGRESIQIVMQYYC</sequence>
<dbReference type="EMBL" id="JAOQKJ010000004">
    <property type="protein sequence ID" value="MCU6744125.1"/>
    <property type="molecule type" value="Genomic_DNA"/>
</dbReference>
<accession>A0ABT2T1N7</accession>
<dbReference type="RefSeq" id="WP_118797720.1">
    <property type="nucleotide sequence ID" value="NZ_JAOQKJ010000004.1"/>
</dbReference>
<evidence type="ECO:0000313" key="9">
    <source>
        <dbReference type="EMBL" id="MCU6744125.1"/>
    </source>
</evidence>